<dbReference type="Proteomes" id="UP001138997">
    <property type="component" value="Unassembled WGS sequence"/>
</dbReference>
<feature type="region of interest" description="Disordered" evidence="1">
    <location>
        <begin position="104"/>
        <end position="127"/>
    </location>
</feature>
<comment type="caution">
    <text evidence="3">The sequence shown here is derived from an EMBL/GenBank/DDBJ whole genome shotgun (WGS) entry which is preliminary data.</text>
</comment>
<feature type="transmembrane region" description="Helical" evidence="2">
    <location>
        <begin position="201"/>
        <end position="223"/>
    </location>
</feature>
<accession>A0A9X1SZA7</accession>
<protein>
    <submittedName>
        <fullName evidence="3">Uncharacterized protein</fullName>
    </submittedName>
</protein>
<evidence type="ECO:0000313" key="3">
    <source>
        <dbReference type="EMBL" id="MCD5317260.1"/>
    </source>
</evidence>
<keyword evidence="2" id="KW-1133">Transmembrane helix</keyword>
<keyword evidence="2" id="KW-0812">Transmembrane</keyword>
<evidence type="ECO:0000256" key="2">
    <source>
        <dbReference type="SAM" id="Phobius"/>
    </source>
</evidence>
<proteinExistence type="predicted"/>
<organism evidence="3 4">
    <name type="scientific">Kineosporia babensis</name>
    <dbReference type="NCBI Taxonomy" id="499548"/>
    <lineage>
        <taxon>Bacteria</taxon>
        <taxon>Bacillati</taxon>
        <taxon>Actinomycetota</taxon>
        <taxon>Actinomycetes</taxon>
        <taxon>Kineosporiales</taxon>
        <taxon>Kineosporiaceae</taxon>
        <taxon>Kineosporia</taxon>
    </lineage>
</organism>
<evidence type="ECO:0000256" key="1">
    <source>
        <dbReference type="SAM" id="MobiDB-lite"/>
    </source>
</evidence>
<feature type="transmembrane region" description="Helical" evidence="2">
    <location>
        <begin position="167"/>
        <end position="189"/>
    </location>
</feature>
<reference evidence="3" key="1">
    <citation type="submission" date="2021-11" db="EMBL/GenBank/DDBJ databases">
        <title>Streptomyces corallinus and Kineosporia corallina sp. nov., two new coral-derived marine actinobacteria.</title>
        <authorList>
            <person name="Buangrab K."/>
            <person name="Sutthacheep M."/>
            <person name="Yeemin T."/>
            <person name="Harunari E."/>
            <person name="Igarashi Y."/>
            <person name="Sripreechasak P."/>
            <person name="Kanchanasin P."/>
            <person name="Tanasupawat S."/>
            <person name="Phongsopitanun W."/>
        </authorList>
    </citation>
    <scope>NUCLEOTIDE SEQUENCE</scope>
    <source>
        <strain evidence="3">JCM 31032</strain>
    </source>
</reference>
<dbReference type="SUPFAM" id="SSF57997">
    <property type="entry name" value="Tropomyosin"/>
    <property type="match status" value="1"/>
</dbReference>
<sequence>MVAYINYWVPLKVQERLRDMATPEGQKRHAARIEALQDAILGELHLIQTEVRRDKWGESPKLTTKNIDNAIDAVLNRVENGLRAETDELLKRLETADEARKAETLRADREAERARRAEERAAEAEARVTDLEARAGQAEERAGEATKRVDQAGVRLQQVEDRAHRGWVATACIAGAFLVFLPVIITLLMSGPAKSINSPSAWLGASIAAMFACAVVVAVAGILNRRRGK</sequence>
<dbReference type="AlphaFoldDB" id="A0A9X1SZA7"/>
<keyword evidence="4" id="KW-1185">Reference proteome</keyword>
<name>A0A9X1SZA7_9ACTN</name>
<gene>
    <name evidence="3" type="ORF">LR394_40855</name>
</gene>
<keyword evidence="2" id="KW-0472">Membrane</keyword>
<dbReference type="EMBL" id="JAJOMB010000057">
    <property type="protein sequence ID" value="MCD5317260.1"/>
    <property type="molecule type" value="Genomic_DNA"/>
</dbReference>
<evidence type="ECO:0000313" key="4">
    <source>
        <dbReference type="Proteomes" id="UP001138997"/>
    </source>
</evidence>
<dbReference type="RefSeq" id="WP_231450110.1">
    <property type="nucleotide sequence ID" value="NZ_JAJOMB010000057.1"/>
</dbReference>